<protein>
    <submittedName>
        <fullName evidence="2">Uncharacterized protein</fullName>
    </submittedName>
</protein>
<keyword evidence="1" id="KW-1133">Transmembrane helix</keyword>
<proteinExistence type="predicted"/>
<evidence type="ECO:0000313" key="2">
    <source>
        <dbReference type="EMBL" id="MFB9759060.1"/>
    </source>
</evidence>
<evidence type="ECO:0000313" key="3">
    <source>
        <dbReference type="Proteomes" id="UP001589609"/>
    </source>
</evidence>
<dbReference type="Proteomes" id="UP001589609">
    <property type="component" value="Unassembled WGS sequence"/>
</dbReference>
<keyword evidence="1" id="KW-0812">Transmembrane</keyword>
<evidence type="ECO:0000256" key="1">
    <source>
        <dbReference type="SAM" id="Phobius"/>
    </source>
</evidence>
<dbReference type="RefSeq" id="WP_379949347.1">
    <property type="nucleotide sequence ID" value="NZ_JBHMAF010000055.1"/>
</dbReference>
<comment type="caution">
    <text evidence="2">The sequence shown here is derived from an EMBL/GenBank/DDBJ whole genome shotgun (WGS) entry which is preliminary data.</text>
</comment>
<name>A0ABV5WEN1_9BACI</name>
<organism evidence="2 3">
    <name type="scientific">Ectobacillus funiculus</name>
    <dbReference type="NCBI Taxonomy" id="137993"/>
    <lineage>
        <taxon>Bacteria</taxon>
        <taxon>Bacillati</taxon>
        <taxon>Bacillota</taxon>
        <taxon>Bacilli</taxon>
        <taxon>Bacillales</taxon>
        <taxon>Bacillaceae</taxon>
        <taxon>Ectobacillus</taxon>
    </lineage>
</organism>
<accession>A0ABV5WEN1</accession>
<feature type="transmembrane region" description="Helical" evidence="1">
    <location>
        <begin position="12"/>
        <end position="29"/>
    </location>
</feature>
<keyword evidence="1" id="KW-0472">Membrane</keyword>
<sequence>MTIMKNKTFWTIFWICIGVVIIGSFYGIATSFNSKDTVAEATTQEGAYKDTPTQTRSTPTIEADMPTGFVSSNHSSLNDLTGWGAIDSPDWKAVHERAKDIVLELNQMNYKGDADLVADFKDIRELAEHLKTNEDKGDLRKLHRYFHDLDVVMNNADGDGAFYGITEWGDAND</sequence>
<keyword evidence="3" id="KW-1185">Reference proteome</keyword>
<reference evidence="2 3" key="1">
    <citation type="submission" date="2024-09" db="EMBL/GenBank/DDBJ databases">
        <authorList>
            <person name="Sun Q."/>
            <person name="Mori K."/>
        </authorList>
    </citation>
    <scope>NUCLEOTIDE SEQUENCE [LARGE SCALE GENOMIC DNA]</scope>
    <source>
        <strain evidence="2 3">JCM 11201</strain>
    </source>
</reference>
<dbReference type="EMBL" id="JBHMAF010000055">
    <property type="protein sequence ID" value="MFB9759060.1"/>
    <property type="molecule type" value="Genomic_DNA"/>
</dbReference>
<gene>
    <name evidence="2" type="ORF">ACFFMS_11400</name>
</gene>